<gene>
    <name evidence="2" type="ORF">DESME_02185</name>
</gene>
<dbReference type="SUPFAM" id="SSF52218">
    <property type="entry name" value="Flavoproteins"/>
    <property type="match status" value="1"/>
</dbReference>
<dbReference type="GO" id="GO:0009055">
    <property type="term" value="F:electron transfer activity"/>
    <property type="evidence" value="ECO:0007669"/>
    <property type="project" value="InterPro"/>
</dbReference>
<protein>
    <submittedName>
        <fullName evidence="2">Flavodoxin</fullName>
    </submittedName>
</protein>
<dbReference type="EMBL" id="CP007032">
    <property type="protein sequence ID" value="AHF06007.1"/>
    <property type="molecule type" value="Genomic_DNA"/>
</dbReference>
<dbReference type="InterPro" id="IPR001226">
    <property type="entry name" value="Flavodoxin_CS"/>
</dbReference>
<dbReference type="KEGG" id="dmt:DESME_02185"/>
<evidence type="ECO:0000259" key="1">
    <source>
        <dbReference type="Pfam" id="PF12724"/>
    </source>
</evidence>
<dbReference type="Gene3D" id="3.40.50.360">
    <property type="match status" value="1"/>
</dbReference>
<organism evidence="2 3">
    <name type="scientific">Desulfitobacterium metallireducens DSM 15288</name>
    <dbReference type="NCBI Taxonomy" id="871968"/>
    <lineage>
        <taxon>Bacteria</taxon>
        <taxon>Bacillati</taxon>
        <taxon>Bacillota</taxon>
        <taxon>Clostridia</taxon>
        <taxon>Eubacteriales</taxon>
        <taxon>Desulfitobacteriaceae</taxon>
        <taxon>Desulfitobacterium</taxon>
    </lineage>
</organism>
<dbReference type="PANTHER" id="PTHR38030">
    <property type="entry name" value="PROTOPORPHYRINOGEN IX DEHYDROGENASE [MENAQUINONE]"/>
    <property type="match status" value="1"/>
</dbReference>
<reference evidence="2 3" key="1">
    <citation type="submission" date="2013-12" db="EMBL/GenBank/DDBJ databases">
        <authorList>
            <consortium name="DOE Joint Genome Institute"/>
            <person name="Smidt H."/>
            <person name="Huntemann M."/>
            <person name="Han J."/>
            <person name="Chen A."/>
            <person name="Kyrpides N."/>
            <person name="Mavromatis K."/>
            <person name="Markowitz V."/>
            <person name="Palaniappan K."/>
            <person name="Ivanova N."/>
            <person name="Schaumberg A."/>
            <person name="Pati A."/>
            <person name="Liolios K."/>
            <person name="Nordberg H.P."/>
            <person name="Cantor M.N."/>
            <person name="Hua S.X."/>
            <person name="Woyke T."/>
        </authorList>
    </citation>
    <scope>NUCLEOTIDE SEQUENCE [LARGE SCALE GENOMIC DNA]</scope>
    <source>
        <strain evidence="3">DSM 15288</strain>
    </source>
</reference>
<dbReference type="GO" id="GO:0070819">
    <property type="term" value="F:menaquinone-dependent protoporphyrinogen oxidase activity"/>
    <property type="evidence" value="ECO:0007669"/>
    <property type="project" value="TreeGrafter"/>
</dbReference>
<dbReference type="RefSeq" id="WP_006719066.1">
    <property type="nucleotide sequence ID" value="NZ_CP007032.1"/>
</dbReference>
<keyword evidence="3" id="KW-1185">Reference proteome</keyword>
<name>W0E5H3_9FIRM</name>
<evidence type="ECO:0000313" key="3">
    <source>
        <dbReference type="Proteomes" id="UP000010847"/>
    </source>
</evidence>
<dbReference type="eggNOG" id="COG4635">
    <property type="taxonomic scope" value="Bacteria"/>
</dbReference>
<evidence type="ECO:0000313" key="2">
    <source>
        <dbReference type="EMBL" id="AHF06007.1"/>
    </source>
</evidence>
<dbReference type="Proteomes" id="UP000010847">
    <property type="component" value="Chromosome"/>
</dbReference>
<dbReference type="PROSITE" id="PS00201">
    <property type="entry name" value="FLAVODOXIN"/>
    <property type="match status" value="1"/>
</dbReference>
<feature type="domain" description="Flavodoxin" evidence="1">
    <location>
        <begin position="4"/>
        <end position="131"/>
    </location>
</feature>
<dbReference type="InterPro" id="IPR052200">
    <property type="entry name" value="Protoporphyrinogen_IX_DH"/>
</dbReference>
<dbReference type="InterPro" id="IPR026816">
    <property type="entry name" value="Flavodoxin_dom"/>
</dbReference>
<dbReference type="HOGENOM" id="CLU_108839_0_0_9"/>
<dbReference type="AlphaFoldDB" id="W0E5H3"/>
<dbReference type="PANTHER" id="PTHR38030:SF2">
    <property type="entry name" value="PROTOPORPHYRINOGEN IX DEHYDROGENASE [QUINONE]"/>
    <property type="match status" value="1"/>
</dbReference>
<dbReference type="OrthoDB" id="2146857at2"/>
<dbReference type="STRING" id="871968.DESME_02185"/>
<dbReference type="GO" id="GO:0010181">
    <property type="term" value="F:FMN binding"/>
    <property type="evidence" value="ECO:0007669"/>
    <property type="project" value="InterPro"/>
</dbReference>
<proteinExistence type="predicted"/>
<dbReference type="GO" id="GO:0006783">
    <property type="term" value="P:heme biosynthetic process"/>
    <property type="evidence" value="ECO:0007669"/>
    <property type="project" value="TreeGrafter"/>
</dbReference>
<sequence>MKTLVIYKSKTGFTKKYAEWISEELSADIFPASKVSANMLSAYDCVIYGGGLYVVGINGVKLVTQNIDKLKGKKVIVFATGMSPSREGGSREVISKNFTLEQQEIIHFYYLRGGFDYRKLNPFDKMLMTLLRLSIQWKKVRNKKLNSDEIGILEIFYKPTDYTKRAKIDKLVAYATS</sequence>
<accession>W0E5H3</accession>
<dbReference type="Pfam" id="PF12724">
    <property type="entry name" value="Flavodoxin_5"/>
    <property type="match status" value="1"/>
</dbReference>
<dbReference type="InterPro" id="IPR029039">
    <property type="entry name" value="Flavoprotein-like_sf"/>
</dbReference>